<feature type="region of interest" description="Disordered" evidence="1">
    <location>
        <begin position="1"/>
        <end position="70"/>
    </location>
</feature>
<feature type="compositionally biased region" description="Basic and acidic residues" evidence="1">
    <location>
        <begin position="1"/>
        <end position="10"/>
    </location>
</feature>
<keyword evidence="3" id="KW-1185">Reference proteome</keyword>
<dbReference type="EMBL" id="BPLR01005168">
    <property type="protein sequence ID" value="GIY00324.1"/>
    <property type="molecule type" value="Genomic_DNA"/>
</dbReference>
<evidence type="ECO:0000256" key="1">
    <source>
        <dbReference type="SAM" id="MobiDB-lite"/>
    </source>
</evidence>
<evidence type="ECO:0000313" key="2">
    <source>
        <dbReference type="EMBL" id="GIY00324.1"/>
    </source>
</evidence>
<gene>
    <name evidence="2" type="ORF">CEXT_145121</name>
</gene>
<sequence length="70" mass="8058">MGKQSSDSRKLPPPPYACRIEKQAMRELKETRKRKAETTPNREGKNANTKCKTYTAPLDRSFSKGHEKHL</sequence>
<proteinExistence type="predicted"/>
<name>A0AAV4PVW8_CAEEX</name>
<dbReference type="Proteomes" id="UP001054945">
    <property type="component" value="Unassembled WGS sequence"/>
</dbReference>
<reference evidence="2 3" key="1">
    <citation type="submission" date="2021-06" db="EMBL/GenBank/DDBJ databases">
        <title>Caerostris extrusa draft genome.</title>
        <authorList>
            <person name="Kono N."/>
            <person name="Arakawa K."/>
        </authorList>
    </citation>
    <scope>NUCLEOTIDE SEQUENCE [LARGE SCALE GENOMIC DNA]</scope>
</reference>
<protein>
    <submittedName>
        <fullName evidence="2">Uncharacterized protein</fullName>
    </submittedName>
</protein>
<evidence type="ECO:0000313" key="3">
    <source>
        <dbReference type="Proteomes" id="UP001054945"/>
    </source>
</evidence>
<dbReference type="AlphaFoldDB" id="A0AAV4PVW8"/>
<comment type="caution">
    <text evidence="2">The sequence shown here is derived from an EMBL/GenBank/DDBJ whole genome shotgun (WGS) entry which is preliminary data.</text>
</comment>
<feature type="compositionally biased region" description="Basic and acidic residues" evidence="1">
    <location>
        <begin position="19"/>
        <end position="45"/>
    </location>
</feature>
<organism evidence="2 3">
    <name type="scientific">Caerostris extrusa</name>
    <name type="common">Bark spider</name>
    <name type="synonym">Caerostris bankana</name>
    <dbReference type="NCBI Taxonomy" id="172846"/>
    <lineage>
        <taxon>Eukaryota</taxon>
        <taxon>Metazoa</taxon>
        <taxon>Ecdysozoa</taxon>
        <taxon>Arthropoda</taxon>
        <taxon>Chelicerata</taxon>
        <taxon>Arachnida</taxon>
        <taxon>Araneae</taxon>
        <taxon>Araneomorphae</taxon>
        <taxon>Entelegynae</taxon>
        <taxon>Araneoidea</taxon>
        <taxon>Araneidae</taxon>
        <taxon>Caerostris</taxon>
    </lineage>
</organism>
<feature type="compositionally biased region" description="Basic and acidic residues" evidence="1">
    <location>
        <begin position="61"/>
        <end position="70"/>
    </location>
</feature>
<accession>A0AAV4PVW8</accession>